<protein>
    <submittedName>
        <fullName evidence="7">RNA polymerase sigma-70 factor, ECF subfamily</fullName>
    </submittedName>
</protein>
<evidence type="ECO:0000313" key="7">
    <source>
        <dbReference type="EMBL" id="PQV63033.1"/>
    </source>
</evidence>
<dbReference type="AlphaFoldDB" id="A0A2S8SQF8"/>
<dbReference type="CDD" id="cd06171">
    <property type="entry name" value="Sigma70_r4"/>
    <property type="match status" value="1"/>
</dbReference>
<dbReference type="PANTHER" id="PTHR43133:SF51">
    <property type="entry name" value="RNA POLYMERASE SIGMA FACTOR"/>
    <property type="match status" value="1"/>
</dbReference>
<dbReference type="EMBL" id="NIGF01000016">
    <property type="protein sequence ID" value="PQV63033.1"/>
    <property type="molecule type" value="Genomic_DNA"/>
</dbReference>
<evidence type="ECO:0000259" key="6">
    <source>
        <dbReference type="Pfam" id="PF08281"/>
    </source>
</evidence>
<dbReference type="GO" id="GO:0006352">
    <property type="term" value="P:DNA-templated transcription initiation"/>
    <property type="evidence" value="ECO:0007669"/>
    <property type="project" value="InterPro"/>
</dbReference>
<dbReference type="InterPro" id="IPR036388">
    <property type="entry name" value="WH-like_DNA-bd_sf"/>
</dbReference>
<dbReference type="Gene3D" id="1.10.10.10">
    <property type="entry name" value="Winged helix-like DNA-binding domain superfamily/Winged helix DNA-binding domain"/>
    <property type="match status" value="1"/>
</dbReference>
<keyword evidence="2" id="KW-0805">Transcription regulation</keyword>
<dbReference type="NCBIfam" id="TIGR02937">
    <property type="entry name" value="sigma70-ECF"/>
    <property type="match status" value="1"/>
</dbReference>
<keyword evidence="3" id="KW-0731">Sigma factor</keyword>
<organism evidence="7 8">
    <name type="scientific">Abditibacterium utsteinense</name>
    <dbReference type="NCBI Taxonomy" id="1960156"/>
    <lineage>
        <taxon>Bacteria</taxon>
        <taxon>Pseudomonadati</taxon>
        <taxon>Abditibacteriota</taxon>
        <taxon>Abditibacteriia</taxon>
        <taxon>Abditibacteriales</taxon>
        <taxon>Abditibacteriaceae</taxon>
        <taxon>Abditibacterium</taxon>
    </lineage>
</organism>
<dbReference type="OrthoDB" id="9782703at2"/>
<proteinExistence type="inferred from homology"/>
<evidence type="ECO:0000256" key="1">
    <source>
        <dbReference type="ARBA" id="ARBA00010641"/>
    </source>
</evidence>
<evidence type="ECO:0000256" key="2">
    <source>
        <dbReference type="ARBA" id="ARBA00023015"/>
    </source>
</evidence>
<dbReference type="InterPro" id="IPR013249">
    <property type="entry name" value="RNA_pol_sigma70_r4_t2"/>
</dbReference>
<dbReference type="Gene3D" id="1.10.1740.10">
    <property type="match status" value="1"/>
</dbReference>
<dbReference type="RefSeq" id="WP_106380777.1">
    <property type="nucleotide sequence ID" value="NZ_NIGF01000016.1"/>
</dbReference>
<dbReference type="Pfam" id="PF08281">
    <property type="entry name" value="Sigma70_r4_2"/>
    <property type="match status" value="1"/>
</dbReference>
<evidence type="ECO:0000256" key="3">
    <source>
        <dbReference type="ARBA" id="ARBA00023082"/>
    </source>
</evidence>
<dbReference type="SUPFAM" id="SSF88946">
    <property type="entry name" value="Sigma2 domain of RNA polymerase sigma factors"/>
    <property type="match status" value="1"/>
</dbReference>
<dbReference type="GO" id="GO:0016987">
    <property type="term" value="F:sigma factor activity"/>
    <property type="evidence" value="ECO:0007669"/>
    <property type="project" value="UniProtKB-KW"/>
</dbReference>
<dbReference type="GO" id="GO:0003677">
    <property type="term" value="F:DNA binding"/>
    <property type="evidence" value="ECO:0007669"/>
    <property type="project" value="InterPro"/>
</dbReference>
<feature type="domain" description="RNA polymerase sigma factor 70 region 4 type 2" evidence="6">
    <location>
        <begin position="121"/>
        <end position="173"/>
    </location>
</feature>
<evidence type="ECO:0000259" key="5">
    <source>
        <dbReference type="Pfam" id="PF04542"/>
    </source>
</evidence>
<dbReference type="InterPro" id="IPR007627">
    <property type="entry name" value="RNA_pol_sigma70_r2"/>
</dbReference>
<dbReference type="PANTHER" id="PTHR43133">
    <property type="entry name" value="RNA POLYMERASE ECF-TYPE SIGMA FACTO"/>
    <property type="match status" value="1"/>
</dbReference>
<feature type="domain" description="RNA polymerase sigma-70 region 2" evidence="5">
    <location>
        <begin position="18"/>
        <end position="80"/>
    </location>
</feature>
<keyword evidence="4" id="KW-0804">Transcription</keyword>
<dbReference type="InterPro" id="IPR013325">
    <property type="entry name" value="RNA_pol_sigma_r2"/>
</dbReference>
<reference evidence="7 8" key="1">
    <citation type="journal article" date="2018" name="Syst. Appl. Microbiol.">
        <title>Abditibacterium utsteinense sp. nov., the first cultivated member of candidate phylum FBP, isolated from ice-free Antarctic soil samples.</title>
        <authorList>
            <person name="Tahon G."/>
            <person name="Tytgat B."/>
            <person name="Lebbe L."/>
            <person name="Carlier A."/>
            <person name="Willems A."/>
        </authorList>
    </citation>
    <scope>NUCLEOTIDE SEQUENCE [LARGE SCALE GENOMIC DNA]</scope>
    <source>
        <strain evidence="7 8">LMG 29911</strain>
    </source>
</reference>
<comment type="similarity">
    <text evidence="1">Belongs to the sigma-70 factor family. ECF subfamily.</text>
</comment>
<dbReference type="InterPro" id="IPR013324">
    <property type="entry name" value="RNA_pol_sigma_r3/r4-like"/>
</dbReference>
<dbReference type="InterPro" id="IPR039425">
    <property type="entry name" value="RNA_pol_sigma-70-like"/>
</dbReference>
<dbReference type="Proteomes" id="UP000237684">
    <property type="component" value="Unassembled WGS sequence"/>
</dbReference>
<dbReference type="InParanoid" id="A0A2S8SQF8"/>
<evidence type="ECO:0000313" key="8">
    <source>
        <dbReference type="Proteomes" id="UP000237684"/>
    </source>
</evidence>
<dbReference type="SUPFAM" id="SSF88659">
    <property type="entry name" value="Sigma3 and sigma4 domains of RNA polymerase sigma factors"/>
    <property type="match status" value="1"/>
</dbReference>
<gene>
    <name evidence="7" type="ORF">B1R32_1169</name>
</gene>
<name>A0A2S8SQF8_9BACT</name>
<dbReference type="Pfam" id="PF04542">
    <property type="entry name" value="Sigma70_r2"/>
    <property type="match status" value="1"/>
</dbReference>
<evidence type="ECO:0000256" key="4">
    <source>
        <dbReference type="ARBA" id="ARBA00023163"/>
    </source>
</evidence>
<accession>A0A2S8SQF8</accession>
<keyword evidence="8" id="KW-1185">Reference proteome</keyword>
<comment type="caution">
    <text evidence="7">The sequence shown here is derived from an EMBL/GenBank/DDBJ whole genome shotgun (WGS) entry which is preliminary data.</text>
</comment>
<sequence length="189" mass="21440">MPDSPRAAHFETLLAPILDRAFSFAVRLTGNRDDASDLVQDTALRAFAALDSFDGNNFKSWFFQILMNCHLNRARSQSRRPQTTDLDEAPDHFLYQQAQQLGKRALGLDPATAILDEFDSQLIARALLDLPDDFRAVATLYLLEEMSYDQIASILNCPVGTVRSRLHRARKLLQKSLWELATERGLMRC</sequence>
<dbReference type="InterPro" id="IPR014284">
    <property type="entry name" value="RNA_pol_sigma-70_dom"/>
</dbReference>